<dbReference type="GO" id="GO:0000290">
    <property type="term" value="P:deadenylation-dependent decapping of nuclear-transcribed mRNA"/>
    <property type="evidence" value="ECO:0007669"/>
    <property type="project" value="TreeGrafter"/>
</dbReference>
<dbReference type="InterPro" id="IPR015797">
    <property type="entry name" value="NUDIX_hydrolase-like_dom_sf"/>
</dbReference>
<dbReference type="EMBL" id="BTFZ01000003">
    <property type="protein sequence ID" value="GMM34700.1"/>
    <property type="molecule type" value="Genomic_DNA"/>
</dbReference>
<evidence type="ECO:0000259" key="2">
    <source>
        <dbReference type="SMART" id="SM01125"/>
    </source>
</evidence>
<dbReference type="InterPro" id="IPR007722">
    <property type="entry name" value="DCP2_BoxA"/>
</dbReference>
<sequence>MSIVLDQRNNDFELNTAVEDAATRFVINDSYSTTEQLFAQIEEGYWFFTNATRVTYLKLTTINLKHFANLIFEKYPFIFPGKNKHDLLVEFDRYKASTQVCGVVLFDESLSKIVLIQSSLCNSWRFPSCTISKVDNALESAIRACLYQTGIDVSGLVHEDYIIERTIQGTTHMLYMVKILPERTIVQSSSGNRARWENWSTVVEKCKSATEGFKFSSIKYMIQPISIWRKKIQNSIILSQQLKLEAEALLKELLGITESVKAAQKTDTNSNCRPDHNTSQVRSENGEGYNQSYPKIYKNPSQISRPMKEIKILKRSSIASSPFKPTNSKMANQKITILKRVPKSDNSRTSTDENQFVNQIFKSQQTINPSDVEAFADPDSSLNSSESTPSGPNSTSLRPSLEKPIFNYPNHLHEDSESSHSDEIEYSSTNDNANMEIPTIGALFTAVSTEESSPSSSASLSSSISQNYYRKPVIDPKKIKILKRGDNQNGIPNNTICNQSSFPLKAPGASTEKPMHFPAAYQTFINANFNSLTYSDYELKNKILDESYCKYSSEEESSEGDSDEDEAGKRELLELLRGIGGP</sequence>
<dbReference type="SUPFAM" id="SSF140586">
    <property type="entry name" value="Dcp2 domain-like"/>
    <property type="match status" value="1"/>
</dbReference>
<feature type="region of interest" description="Disordered" evidence="1">
    <location>
        <begin position="367"/>
        <end position="426"/>
    </location>
</feature>
<dbReference type="Pfam" id="PF05026">
    <property type="entry name" value="DCP2"/>
    <property type="match status" value="1"/>
</dbReference>
<feature type="region of interest" description="Disordered" evidence="1">
    <location>
        <begin position="550"/>
        <end position="582"/>
    </location>
</feature>
<dbReference type="AlphaFoldDB" id="A0AAV5QJZ7"/>
<accession>A0AAV5QJZ7</accession>
<dbReference type="SUPFAM" id="SSF55811">
    <property type="entry name" value="Nudix"/>
    <property type="match status" value="1"/>
</dbReference>
<evidence type="ECO:0000313" key="4">
    <source>
        <dbReference type="Proteomes" id="UP001360560"/>
    </source>
</evidence>
<dbReference type="GO" id="GO:0005737">
    <property type="term" value="C:cytoplasm"/>
    <property type="evidence" value="ECO:0007669"/>
    <property type="project" value="TreeGrafter"/>
</dbReference>
<name>A0AAV5QJZ7_9ASCO</name>
<evidence type="ECO:0000313" key="3">
    <source>
        <dbReference type="EMBL" id="GMM34700.1"/>
    </source>
</evidence>
<dbReference type="PANTHER" id="PTHR23114">
    <property type="entry name" value="M7GPPPN-MRNA HYDROLASE"/>
    <property type="match status" value="1"/>
</dbReference>
<reference evidence="3 4" key="1">
    <citation type="journal article" date="2023" name="Elife">
        <title>Identification of key yeast species and microbe-microbe interactions impacting larval growth of Drosophila in the wild.</title>
        <authorList>
            <person name="Mure A."/>
            <person name="Sugiura Y."/>
            <person name="Maeda R."/>
            <person name="Honda K."/>
            <person name="Sakurai N."/>
            <person name="Takahashi Y."/>
            <person name="Watada M."/>
            <person name="Katoh T."/>
            <person name="Gotoh A."/>
            <person name="Gotoh Y."/>
            <person name="Taniguchi I."/>
            <person name="Nakamura K."/>
            <person name="Hayashi T."/>
            <person name="Katayama T."/>
            <person name="Uemura T."/>
            <person name="Hattori Y."/>
        </authorList>
    </citation>
    <scope>NUCLEOTIDE SEQUENCE [LARGE SCALE GENOMIC DNA]</scope>
    <source>
        <strain evidence="3 4">SC-9</strain>
    </source>
</reference>
<dbReference type="RefSeq" id="XP_064851700.1">
    <property type="nucleotide sequence ID" value="XM_064995628.1"/>
</dbReference>
<dbReference type="InterPro" id="IPR036189">
    <property type="entry name" value="DCP2_BoxA_sf"/>
</dbReference>
<gene>
    <name evidence="3" type="ORF">DASC09_020250</name>
</gene>
<evidence type="ECO:0000256" key="1">
    <source>
        <dbReference type="SAM" id="MobiDB-lite"/>
    </source>
</evidence>
<feature type="compositionally biased region" description="Acidic residues" evidence="1">
    <location>
        <begin position="554"/>
        <end position="566"/>
    </location>
</feature>
<feature type="region of interest" description="Disordered" evidence="1">
    <location>
        <begin position="265"/>
        <end position="298"/>
    </location>
</feature>
<organism evidence="3 4">
    <name type="scientific">Saccharomycopsis crataegensis</name>
    <dbReference type="NCBI Taxonomy" id="43959"/>
    <lineage>
        <taxon>Eukaryota</taxon>
        <taxon>Fungi</taxon>
        <taxon>Dikarya</taxon>
        <taxon>Ascomycota</taxon>
        <taxon>Saccharomycotina</taxon>
        <taxon>Saccharomycetes</taxon>
        <taxon>Saccharomycopsidaceae</taxon>
        <taxon>Saccharomycopsis</taxon>
    </lineage>
</organism>
<dbReference type="Gene3D" id="3.90.79.10">
    <property type="entry name" value="Nucleoside Triphosphate Pyrophosphohydrolase"/>
    <property type="match status" value="1"/>
</dbReference>
<dbReference type="GO" id="GO:0016787">
    <property type="term" value="F:hydrolase activity"/>
    <property type="evidence" value="ECO:0007669"/>
    <property type="project" value="InterPro"/>
</dbReference>
<dbReference type="Proteomes" id="UP001360560">
    <property type="component" value="Unassembled WGS sequence"/>
</dbReference>
<feature type="domain" description="mRNA decapping protein 2 Box A" evidence="2">
    <location>
        <begin position="15"/>
        <end position="95"/>
    </location>
</feature>
<protein>
    <recommendedName>
        <fullName evidence="2">mRNA decapping protein 2 Box A domain-containing protein</fullName>
    </recommendedName>
</protein>
<feature type="compositionally biased region" description="Polar residues" evidence="1">
    <location>
        <begin position="380"/>
        <end position="398"/>
    </location>
</feature>
<feature type="compositionally biased region" description="Polar residues" evidence="1">
    <location>
        <begin position="321"/>
        <end position="335"/>
    </location>
</feature>
<feature type="compositionally biased region" description="Basic and acidic residues" evidence="1">
    <location>
        <begin position="411"/>
        <end position="423"/>
    </location>
</feature>
<dbReference type="Gene3D" id="1.10.10.1050">
    <property type="entry name" value="Dcp2, box A domain"/>
    <property type="match status" value="1"/>
</dbReference>
<keyword evidence="4" id="KW-1185">Reference proteome</keyword>
<dbReference type="PANTHER" id="PTHR23114:SF17">
    <property type="entry name" value="M7GPPPN-MRNA HYDROLASE"/>
    <property type="match status" value="1"/>
</dbReference>
<dbReference type="GO" id="GO:0030145">
    <property type="term" value="F:manganese ion binding"/>
    <property type="evidence" value="ECO:0007669"/>
    <property type="project" value="InterPro"/>
</dbReference>
<feature type="region of interest" description="Disordered" evidence="1">
    <location>
        <begin position="321"/>
        <end position="355"/>
    </location>
</feature>
<proteinExistence type="predicted"/>
<dbReference type="SMART" id="SM01125">
    <property type="entry name" value="DCP2"/>
    <property type="match status" value="1"/>
</dbReference>
<dbReference type="GeneID" id="90072679"/>
<dbReference type="GO" id="GO:0003723">
    <property type="term" value="F:RNA binding"/>
    <property type="evidence" value="ECO:0007669"/>
    <property type="project" value="InterPro"/>
</dbReference>
<comment type="caution">
    <text evidence="3">The sequence shown here is derived from an EMBL/GenBank/DDBJ whole genome shotgun (WGS) entry which is preliminary data.</text>
</comment>